<organism evidence="7 8">
    <name type="scientific">Serendipita vermifera MAFF 305830</name>
    <dbReference type="NCBI Taxonomy" id="933852"/>
    <lineage>
        <taxon>Eukaryota</taxon>
        <taxon>Fungi</taxon>
        <taxon>Dikarya</taxon>
        <taxon>Basidiomycota</taxon>
        <taxon>Agaricomycotina</taxon>
        <taxon>Agaricomycetes</taxon>
        <taxon>Sebacinales</taxon>
        <taxon>Serendipitaceae</taxon>
        <taxon>Serendipita</taxon>
    </lineage>
</organism>
<accession>A0A0C3B7Q8</accession>
<dbReference type="InterPro" id="IPR011009">
    <property type="entry name" value="Kinase-like_dom_sf"/>
</dbReference>
<feature type="domain" description="Protein kinase" evidence="6">
    <location>
        <begin position="1"/>
        <end position="112"/>
    </location>
</feature>
<dbReference type="SUPFAM" id="SSF56112">
    <property type="entry name" value="Protein kinase-like (PK-like)"/>
    <property type="match status" value="1"/>
</dbReference>
<dbReference type="OrthoDB" id="3029099at2759"/>
<keyword evidence="5" id="KW-0067">ATP-binding</keyword>
<reference evidence="8" key="2">
    <citation type="submission" date="2015-01" db="EMBL/GenBank/DDBJ databases">
        <title>Evolutionary Origins and Diversification of the Mycorrhizal Mutualists.</title>
        <authorList>
            <consortium name="DOE Joint Genome Institute"/>
            <consortium name="Mycorrhizal Genomics Consortium"/>
            <person name="Kohler A."/>
            <person name="Kuo A."/>
            <person name="Nagy L.G."/>
            <person name="Floudas D."/>
            <person name="Copeland A."/>
            <person name="Barry K.W."/>
            <person name="Cichocki N."/>
            <person name="Veneault-Fourrey C."/>
            <person name="LaButti K."/>
            <person name="Lindquist E.A."/>
            <person name="Lipzen A."/>
            <person name="Lundell T."/>
            <person name="Morin E."/>
            <person name="Murat C."/>
            <person name="Riley R."/>
            <person name="Ohm R."/>
            <person name="Sun H."/>
            <person name="Tunlid A."/>
            <person name="Henrissat B."/>
            <person name="Grigoriev I.V."/>
            <person name="Hibbett D.S."/>
            <person name="Martin F."/>
        </authorList>
    </citation>
    <scope>NUCLEOTIDE SEQUENCE [LARGE SCALE GENOMIC DNA]</scope>
    <source>
        <strain evidence="8">MAFF 305830</strain>
    </source>
</reference>
<evidence type="ECO:0000313" key="8">
    <source>
        <dbReference type="Proteomes" id="UP000054097"/>
    </source>
</evidence>
<dbReference type="HOGENOM" id="CLU_000288_63_35_1"/>
<dbReference type="Proteomes" id="UP000054097">
    <property type="component" value="Unassembled WGS sequence"/>
</dbReference>
<evidence type="ECO:0000259" key="6">
    <source>
        <dbReference type="PROSITE" id="PS50011"/>
    </source>
</evidence>
<dbReference type="STRING" id="933852.A0A0C3B7Q8"/>
<name>A0A0C3B7Q8_SERVB</name>
<dbReference type="GO" id="GO:0000165">
    <property type="term" value="P:MAPK cascade"/>
    <property type="evidence" value="ECO:0007669"/>
    <property type="project" value="UniProtKB-ARBA"/>
</dbReference>
<reference evidence="7 8" key="1">
    <citation type="submission" date="2014-04" db="EMBL/GenBank/DDBJ databases">
        <authorList>
            <consortium name="DOE Joint Genome Institute"/>
            <person name="Kuo A."/>
            <person name="Zuccaro A."/>
            <person name="Kohler A."/>
            <person name="Nagy L.G."/>
            <person name="Floudas D."/>
            <person name="Copeland A."/>
            <person name="Barry K.W."/>
            <person name="Cichocki N."/>
            <person name="Veneault-Fourrey C."/>
            <person name="LaButti K."/>
            <person name="Lindquist E.A."/>
            <person name="Lipzen A."/>
            <person name="Lundell T."/>
            <person name="Morin E."/>
            <person name="Murat C."/>
            <person name="Sun H."/>
            <person name="Tunlid A."/>
            <person name="Henrissat B."/>
            <person name="Grigoriev I.V."/>
            <person name="Hibbett D.S."/>
            <person name="Martin F."/>
            <person name="Nordberg H.P."/>
            <person name="Cantor M.N."/>
            <person name="Hua S.X."/>
        </authorList>
    </citation>
    <scope>NUCLEOTIDE SEQUENCE [LARGE SCALE GENOMIC DNA]</scope>
    <source>
        <strain evidence="7 8">MAFF 305830</strain>
    </source>
</reference>
<evidence type="ECO:0000256" key="3">
    <source>
        <dbReference type="ARBA" id="ARBA00022741"/>
    </source>
</evidence>
<keyword evidence="1" id="KW-0723">Serine/threonine-protein kinase</keyword>
<dbReference type="Gene3D" id="1.10.510.10">
    <property type="entry name" value="Transferase(Phosphotransferase) domain 1"/>
    <property type="match status" value="1"/>
</dbReference>
<evidence type="ECO:0000256" key="2">
    <source>
        <dbReference type="ARBA" id="ARBA00022679"/>
    </source>
</evidence>
<dbReference type="SMART" id="SM00220">
    <property type="entry name" value="S_TKc"/>
    <property type="match status" value="1"/>
</dbReference>
<dbReference type="GO" id="GO:0004712">
    <property type="term" value="F:protein serine/threonine/tyrosine kinase activity"/>
    <property type="evidence" value="ECO:0007669"/>
    <property type="project" value="UniProtKB-ARBA"/>
</dbReference>
<dbReference type="PROSITE" id="PS00108">
    <property type="entry name" value="PROTEIN_KINASE_ST"/>
    <property type="match status" value="1"/>
</dbReference>
<evidence type="ECO:0000256" key="1">
    <source>
        <dbReference type="ARBA" id="ARBA00022527"/>
    </source>
</evidence>
<dbReference type="InterPro" id="IPR050915">
    <property type="entry name" value="MAP_kinase_kinase"/>
</dbReference>
<keyword evidence="2" id="KW-0808">Transferase</keyword>
<evidence type="ECO:0000313" key="7">
    <source>
        <dbReference type="EMBL" id="KIM28139.1"/>
    </source>
</evidence>
<evidence type="ECO:0000256" key="4">
    <source>
        <dbReference type="ARBA" id="ARBA00022777"/>
    </source>
</evidence>
<keyword evidence="4" id="KW-0418">Kinase</keyword>
<feature type="non-terminal residue" evidence="7">
    <location>
        <position position="112"/>
    </location>
</feature>
<dbReference type="PANTHER" id="PTHR47448">
    <property type="entry name" value="DUAL SPECIFICITY MITOGEN-ACTIVATED PROTEIN KINASE KINASE DSOR1-LIKE PROTEIN"/>
    <property type="match status" value="1"/>
</dbReference>
<dbReference type="PANTHER" id="PTHR47448:SF1">
    <property type="entry name" value="SERINE_THREONINE-PROTEIN KINASE STE7 HOMOLOG"/>
    <property type="match status" value="1"/>
</dbReference>
<feature type="non-terminal residue" evidence="7">
    <location>
        <position position="1"/>
    </location>
</feature>
<dbReference type="InterPro" id="IPR000719">
    <property type="entry name" value="Prot_kinase_dom"/>
</dbReference>
<proteinExistence type="predicted"/>
<dbReference type="PROSITE" id="PS50011">
    <property type="entry name" value="PROTEIN_KINASE_DOM"/>
    <property type="match status" value="1"/>
</dbReference>
<dbReference type="EMBL" id="KN824294">
    <property type="protein sequence ID" value="KIM28139.1"/>
    <property type="molecule type" value="Genomic_DNA"/>
</dbReference>
<dbReference type="InterPro" id="IPR008271">
    <property type="entry name" value="Ser/Thr_kinase_AS"/>
</dbReference>
<keyword evidence="8" id="KW-1185">Reference proteome</keyword>
<gene>
    <name evidence="7" type="ORF">M408DRAFT_34496</name>
</gene>
<protein>
    <recommendedName>
        <fullName evidence="6">Protein kinase domain-containing protein</fullName>
    </recommendedName>
</protein>
<evidence type="ECO:0000256" key="5">
    <source>
        <dbReference type="ARBA" id="ARBA00022840"/>
    </source>
</evidence>
<keyword evidence="3" id="KW-0547">Nucleotide-binding</keyword>
<dbReference type="Pfam" id="PF00069">
    <property type="entry name" value="Pkinase"/>
    <property type="match status" value="1"/>
</dbReference>
<dbReference type="GO" id="GO:0004674">
    <property type="term" value="F:protein serine/threonine kinase activity"/>
    <property type="evidence" value="ECO:0007669"/>
    <property type="project" value="UniProtKB-KW"/>
</dbReference>
<dbReference type="AlphaFoldDB" id="A0A0C3B7Q8"/>
<dbReference type="GO" id="GO:0005524">
    <property type="term" value="F:ATP binding"/>
    <property type="evidence" value="ECO:0007669"/>
    <property type="project" value="UniProtKB-KW"/>
</dbReference>
<sequence>LKTVQHPNIVKFYGVYSNPAFSEANVLMEYCDGGSLDVIMSQAHGHFPSETVLANVAKGILSGLAYLHSRRIVHLDIKPANLLISRNGEIKICDFGVSRELQDSSSASSMGT</sequence>